<dbReference type="AlphaFoldDB" id="A0A101MPG8"/>
<dbReference type="Pfam" id="PF00106">
    <property type="entry name" value="adh_short"/>
    <property type="match status" value="1"/>
</dbReference>
<dbReference type="GO" id="GO:0050664">
    <property type="term" value="F:oxidoreductase activity, acting on NAD(P)H, oxygen as acceptor"/>
    <property type="evidence" value="ECO:0007669"/>
    <property type="project" value="TreeGrafter"/>
</dbReference>
<accession>A0A101MPG8</accession>
<organism evidence="3 4">
    <name type="scientific">Penicillium freii</name>
    <dbReference type="NCBI Taxonomy" id="48697"/>
    <lineage>
        <taxon>Eukaryota</taxon>
        <taxon>Fungi</taxon>
        <taxon>Dikarya</taxon>
        <taxon>Ascomycota</taxon>
        <taxon>Pezizomycotina</taxon>
        <taxon>Eurotiomycetes</taxon>
        <taxon>Eurotiomycetidae</taxon>
        <taxon>Eurotiales</taxon>
        <taxon>Aspergillaceae</taxon>
        <taxon>Penicillium</taxon>
    </lineage>
</organism>
<keyword evidence="2" id="KW-0560">Oxidoreductase</keyword>
<gene>
    <name evidence="3" type="ORF">ACN42_g2809</name>
</gene>
<reference evidence="3 4" key="1">
    <citation type="submission" date="2015-10" db="EMBL/GenBank/DDBJ databases">
        <title>Genome sequencing of Penicillium freii.</title>
        <authorList>
            <person name="Nguyen H.D."/>
            <person name="Visagie C.M."/>
            <person name="Seifert K.A."/>
        </authorList>
    </citation>
    <scope>NUCLEOTIDE SEQUENCE [LARGE SCALE GENOMIC DNA]</scope>
    <source>
        <strain evidence="3 4">DAOM 242723</strain>
    </source>
</reference>
<dbReference type="Proteomes" id="UP000055045">
    <property type="component" value="Unassembled WGS sequence"/>
</dbReference>
<dbReference type="InterPro" id="IPR002347">
    <property type="entry name" value="SDR_fam"/>
</dbReference>
<dbReference type="PANTHER" id="PTHR43008">
    <property type="entry name" value="BENZIL REDUCTASE"/>
    <property type="match status" value="1"/>
</dbReference>
<dbReference type="PRINTS" id="PR00081">
    <property type="entry name" value="GDHRDH"/>
</dbReference>
<proteinExistence type="inferred from homology"/>
<dbReference type="OrthoDB" id="1933717at2759"/>
<comment type="similarity">
    <text evidence="1">Belongs to the short-chain dehydrogenases/reductases (SDR) family.</text>
</comment>
<protein>
    <recommendedName>
        <fullName evidence="5">Ketoreductase (KR) domain-containing protein</fullName>
    </recommendedName>
</protein>
<name>A0A101MPG8_PENFR</name>
<dbReference type="EMBL" id="LLXE01000052">
    <property type="protein sequence ID" value="KUM64276.1"/>
    <property type="molecule type" value="Genomic_DNA"/>
</dbReference>
<dbReference type="InterPro" id="IPR036291">
    <property type="entry name" value="NAD(P)-bd_dom_sf"/>
</dbReference>
<evidence type="ECO:0000313" key="4">
    <source>
        <dbReference type="Proteomes" id="UP000055045"/>
    </source>
</evidence>
<evidence type="ECO:0000256" key="1">
    <source>
        <dbReference type="ARBA" id="ARBA00006484"/>
    </source>
</evidence>
<dbReference type="STRING" id="48697.A0A101MPG8"/>
<keyword evidence="4" id="KW-1185">Reference proteome</keyword>
<dbReference type="SUPFAM" id="SSF51735">
    <property type="entry name" value="NAD(P)-binding Rossmann-fold domains"/>
    <property type="match status" value="1"/>
</dbReference>
<comment type="caution">
    <text evidence="3">The sequence shown here is derived from an EMBL/GenBank/DDBJ whole genome shotgun (WGS) entry which is preliminary data.</text>
</comment>
<dbReference type="PANTHER" id="PTHR43008:SF8">
    <property type="entry name" value="BENZIL REDUCTASE ((S)-BENZOIN FORMING) IRC24"/>
    <property type="match status" value="1"/>
</dbReference>
<evidence type="ECO:0000313" key="3">
    <source>
        <dbReference type="EMBL" id="KUM64276.1"/>
    </source>
</evidence>
<sequence length="266" mass="28663">MTVAEKKIALITGASSGLGWETVKALMQSHQPYHIFVGCLILAEGEDAVASLRSDVPESPSTVKAIQVDITSDDSIAQCFHVVQNETPHIDVLINNAGVSVQAAEVGMREAWNRCYDVNVTGTQIMTYTFVPLLLRSQDPRLIFVASGLSSLGAMADTYTPTRTLVPAGWPKAEVHPYRAYRASKTALNMVMLEWYWQLREDGVKTWGVSPGFLATDLTASFAGKAGAPPAQHPSVGGQLIASVVAGKRDQDVGKVVLKDHGLQPF</sequence>
<evidence type="ECO:0000256" key="2">
    <source>
        <dbReference type="ARBA" id="ARBA00023002"/>
    </source>
</evidence>
<dbReference type="Gene3D" id="3.40.50.720">
    <property type="entry name" value="NAD(P)-binding Rossmann-like Domain"/>
    <property type="match status" value="1"/>
</dbReference>
<dbReference type="GO" id="GO:0016616">
    <property type="term" value="F:oxidoreductase activity, acting on the CH-OH group of donors, NAD or NADP as acceptor"/>
    <property type="evidence" value="ECO:0007669"/>
    <property type="project" value="UniProtKB-ARBA"/>
</dbReference>
<evidence type="ECO:0008006" key="5">
    <source>
        <dbReference type="Google" id="ProtNLM"/>
    </source>
</evidence>